<evidence type="ECO:0000313" key="9">
    <source>
        <dbReference type="Proteomes" id="UP000309937"/>
    </source>
</evidence>
<dbReference type="GO" id="GO:0022857">
    <property type="term" value="F:transmembrane transporter activity"/>
    <property type="evidence" value="ECO:0007669"/>
    <property type="project" value="UniProtKB-UniRule"/>
</dbReference>
<feature type="transmembrane region" description="Helical" evidence="7">
    <location>
        <begin position="355"/>
        <end position="375"/>
    </location>
</feature>
<comment type="caution">
    <text evidence="8">The sequence shown here is derived from an EMBL/GenBank/DDBJ whole genome shotgun (WGS) entry which is preliminary data.</text>
</comment>
<feature type="transmembrane region" description="Helical" evidence="7">
    <location>
        <begin position="56"/>
        <end position="75"/>
    </location>
</feature>
<feature type="transmembrane region" description="Helical" evidence="7">
    <location>
        <begin position="395"/>
        <end position="419"/>
    </location>
</feature>
<comment type="subcellular location">
    <subcellularLocation>
        <location evidence="1 7">Cell inner membrane</location>
        <topology evidence="1 7">Multi-pass membrane protein</topology>
    </subcellularLocation>
</comment>
<dbReference type="RefSeq" id="WP_000279617.1">
    <property type="nucleotide sequence ID" value="NZ_AP027764.1"/>
</dbReference>
<dbReference type="NCBIfam" id="NF011634">
    <property type="entry name" value="PRK15060.1"/>
    <property type="match status" value="1"/>
</dbReference>
<dbReference type="NCBIfam" id="TIGR00786">
    <property type="entry name" value="dctM"/>
    <property type="match status" value="1"/>
</dbReference>
<comment type="similarity">
    <text evidence="7">Belongs to the TRAP transporter large permease family.</text>
</comment>
<gene>
    <name evidence="8" type="primary">yiaN</name>
    <name evidence="8" type="ORF">C9Z68_22410</name>
</gene>
<dbReference type="AlphaFoldDB" id="A0A0L7AHB8"/>
<dbReference type="InterPro" id="IPR004681">
    <property type="entry name" value="TRAP_DctM"/>
</dbReference>
<evidence type="ECO:0000256" key="1">
    <source>
        <dbReference type="ARBA" id="ARBA00004429"/>
    </source>
</evidence>
<reference evidence="8 9" key="1">
    <citation type="submission" date="2018-12" db="EMBL/GenBank/DDBJ databases">
        <title>Food and Water Safety Consortium.</title>
        <authorList>
            <person name="Tyson S."/>
            <person name="Peterson C.-L."/>
            <person name="Olson A."/>
            <person name="Tyler S."/>
            <person name="Cabral J."/>
            <person name="Lynch T."/>
            <person name="Knox N."/>
            <person name="Van Domselaar G."/>
            <person name="Graham M."/>
        </authorList>
    </citation>
    <scope>NUCLEOTIDE SEQUENCE [LARGE SCALE GENOMIC DNA]</scope>
    <source>
        <strain evidence="8 9">FWSEC0118</strain>
    </source>
</reference>
<feature type="transmembrane region" description="Helical" evidence="7">
    <location>
        <begin position="240"/>
        <end position="256"/>
    </location>
</feature>
<evidence type="ECO:0000256" key="7">
    <source>
        <dbReference type="RuleBase" id="RU369079"/>
    </source>
</evidence>
<keyword evidence="5 7" id="KW-1133">Transmembrane helix</keyword>
<feature type="transmembrane region" description="Helical" evidence="7">
    <location>
        <begin position="315"/>
        <end position="343"/>
    </location>
</feature>
<evidence type="ECO:0000256" key="4">
    <source>
        <dbReference type="ARBA" id="ARBA00022692"/>
    </source>
</evidence>
<evidence type="ECO:0000256" key="2">
    <source>
        <dbReference type="ARBA" id="ARBA00022475"/>
    </source>
</evidence>
<keyword evidence="7" id="KW-0813">Transport</keyword>
<feature type="transmembrane region" description="Helical" evidence="7">
    <location>
        <begin position="277"/>
        <end position="295"/>
    </location>
</feature>
<dbReference type="PANTHER" id="PTHR33362:SF4">
    <property type="entry name" value="2,3-DIKETO-L-GULONATE TRAP TRANSPORTER LARGE PERMEASE PROTEIN YIAN"/>
    <property type="match status" value="1"/>
</dbReference>
<protein>
    <recommendedName>
        <fullName evidence="7">TRAP transporter large permease protein</fullName>
    </recommendedName>
</protein>
<dbReference type="InterPro" id="IPR010656">
    <property type="entry name" value="DctM"/>
</dbReference>
<dbReference type="PIRSF" id="PIRSF006066">
    <property type="entry name" value="HI0050"/>
    <property type="match status" value="1"/>
</dbReference>
<dbReference type="GO" id="GO:0005886">
    <property type="term" value="C:plasma membrane"/>
    <property type="evidence" value="ECO:0007669"/>
    <property type="project" value="UniProtKB-SubCell"/>
</dbReference>
<name>A0A0L7AHB8_ECOLX</name>
<keyword evidence="6 7" id="KW-0472">Membrane</keyword>
<feature type="transmembrane region" description="Helical" evidence="7">
    <location>
        <begin position="12"/>
        <end position="35"/>
    </location>
</feature>
<comment type="function">
    <text evidence="7">Part of the tripartite ATP-independent periplasmic (TRAP) transport system.</text>
</comment>
<dbReference type="PANTHER" id="PTHR33362">
    <property type="entry name" value="SIALIC ACID TRAP TRANSPORTER PERMEASE PROTEIN SIAT-RELATED"/>
    <property type="match status" value="1"/>
</dbReference>
<evidence type="ECO:0000313" key="8">
    <source>
        <dbReference type="EMBL" id="TJQ09137.1"/>
    </source>
</evidence>
<evidence type="ECO:0000256" key="3">
    <source>
        <dbReference type="ARBA" id="ARBA00022519"/>
    </source>
</evidence>
<organism evidence="8 9">
    <name type="scientific">Escherichia coli</name>
    <dbReference type="NCBI Taxonomy" id="562"/>
    <lineage>
        <taxon>Bacteria</taxon>
        <taxon>Pseudomonadati</taxon>
        <taxon>Pseudomonadota</taxon>
        <taxon>Gammaproteobacteria</taxon>
        <taxon>Enterobacterales</taxon>
        <taxon>Enterobacteriaceae</taxon>
        <taxon>Escherichia</taxon>
    </lineage>
</organism>
<evidence type="ECO:0000256" key="6">
    <source>
        <dbReference type="ARBA" id="ARBA00023136"/>
    </source>
</evidence>
<dbReference type="EMBL" id="RRGJ01000049">
    <property type="protein sequence ID" value="TJQ09137.1"/>
    <property type="molecule type" value="Genomic_DNA"/>
</dbReference>
<sequence length="425" mass="45368">MAVLIFLGCLLGGIAIGLPIAWSLLLCGAALMFWLDMFDVQIMAQTLVNGADSFSLLAIPFFVLAGEIMNAGGLSKRIVDLPMKLVGHKPGGLGYVGVLAAMIMASLSGSAVADTAAVAALLVPMMRSANYPVNRAAGLIASGGIIAPIIPPSIPFIIFGVSSGLSISKLFMAGIAPGIMMGATLMLTWWWQASRLNLPRQQKATKREIWQSFVSGIWALFLPVIIIGGFRSGLFTPTEAGAVAAFYALFVATVIYREMTFATLWHVLIGAAKTTSVVMFLVASAQVSAWLITIAELPMMVSDLLQPLVDSPRLLFIVIMVAILIVGMVMDLTPTVLILTPVLMPLVKEAGIDPIYFGVMFIINCSIGLITPPIGNVLNVISGVAKLKFDDAVRGVFPYVLVLYSLLALFVFIPDLIILPLKWIN</sequence>
<feature type="transmembrane region" description="Helical" evidence="7">
    <location>
        <begin position="95"/>
        <end position="124"/>
    </location>
</feature>
<keyword evidence="2" id="KW-1003">Cell membrane</keyword>
<feature type="transmembrane region" description="Helical" evidence="7">
    <location>
        <begin position="136"/>
        <end position="158"/>
    </location>
</feature>
<dbReference type="Proteomes" id="UP000309937">
    <property type="component" value="Unassembled WGS sequence"/>
</dbReference>
<dbReference type="Pfam" id="PF06808">
    <property type="entry name" value="DctM"/>
    <property type="match status" value="1"/>
</dbReference>
<accession>A0A0L7AHB8</accession>
<feature type="transmembrane region" description="Helical" evidence="7">
    <location>
        <begin position="170"/>
        <end position="191"/>
    </location>
</feature>
<dbReference type="GeneID" id="75059818"/>
<keyword evidence="3 7" id="KW-0997">Cell inner membrane</keyword>
<proteinExistence type="inferred from homology"/>
<keyword evidence="4 7" id="KW-0812">Transmembrane</keyword>
<evidence type="ECO:0000256" key="5">
    <source>
        <dbReference type="ARBA" id="ARBA00022989"/>
    </source>
</evidence>
<feature type="transmembrane region" description="Helical" evidence="7">
    <location>
        <begin position="212"/>
        <end position="234"/>
    </location>
</feature>
<comment type="subunit">
    <text evidence="7">The complex comprises the extracytoplasmic solute receptor protein and the two transmembrane proteins.</text>
</comment>